<dbReference type="SUPFAM" id="SSF51430">
    <property type="entry name" value="NAD(P)-linked oxidoreductase"/>
    <property type="match status" value="1"/>
</dbReference>
<dbReference type="InterPro" id="IPR018170">
    <property type="entry name" value="Aldo/ket_reductase_CS"/>
</dbReference>
<evidence type="ECO:0000256" key="2">
    <source>
        <dbReference type="ARBA" id="ARBA00022857"/>
    </source>
</evidence>
<dbReference type="InterPro" id="IPR020471">
    <property type="entry name" value="AKR"/>
</dbReference>
<evidence type="ECO:0000259" key="5">
    <source>
        <dbReference type="Pfam" id="PF00248"/>
    </source>
</evidence>
<feature type="compositionally biased region" description="Basic and acidic residues" evidence="4">
    <location>
        <begin position="194"/>
        <end position="204"/>
    </location>
</feature>
<dbReference type="PROSITE" id="PS00798">
    <property type="entry name" value="ALDOKETO_REDUCTASE_1"/>
    <property type="match status" value="1"/>
</dbReference>
<dbReference type="Gene3D" id="3.20.20.100">
    <property type="entry name" value="NADP-dependent oxidoreductase domain"/>
    <property type="match status" value="1"/>
</dbReference>
<proteinExistence type="inferred from homology"/>
<dbReference type="GO" id="GO:0051596">
    <property type="term" value="P:methylglyoxal catabolic process"/>
    <property type="evidence" value="ECO:0007669"/>
    <property type="project" value="TreeGrafter"/>
</dbReference>
<dbReference type="InterPro" id="IPR036812">
    <property type="entry name" value="NAD(P)_OxRdtase_dom_sf"/>
</dbReference>
<dbReference type="GO" id="GO:1990002">
    <property type="term" value="F:methylglyoxal reductase (NADPH) (acetol producing) activity"/>
    <property type="evidence" value="ECO:0007669"/>
    <property type="project" value="TreeGrafter"/>
</dbReference>
<dbReference type="Pfam" id="PF00248">
    <property type="entry name" value="Aldo_ket_red"/>
    <property type="match status" value="1"/>
</dbReference>
<dbReference type="AlphaFoldDB" id="A0A1N7EIQ1"/>
<evidence type="ECO:0000313" key="7">
    <source>
        <dbReference type="Proteomes" id="UP000185936"/>
    </source>
</evidence>
<dbReference type="EMBL" id="FTNR01000004">
    <property type="protein sequence ID" value="SIR87869.1"/>
    <property type="molecule type" value="Genomic_DNA"/>
</dbReference>
<keyword evidence="7" id="KW-1185">Reference proteome</keyword>
<feature type="compositionally biased region" description="Low complexity" evidence="4">
    <location>
        <begin position="178"/>
        <end position="191"/>
    </location>
</feature>
<reference evidence="7" key="1">
    <citation type="submission" date="2017-01" db="EMBL/GenBank/DDBJ databases">
        <authorList>
            <person name="Varghese N."/>
            <person name="Submissions S."/>
        </authorList>
    </citation>
    <scope>NUCLEOTIDE SEQUENCE [LARGE SCALE GENOMIC DNA]</scope>
    <source>
        <strain evidence="7">type strain: HArc-</strain>
    </source>
</reference>
<feature type="region of interest" description="Disordered" evidence="4">
    <location>
        <begin position="178"/>
        <end position="253"/>
    </location>
</feature>
<organism evidence="6 7">
    <name type="scientific">Natronorubrum thiooxidans</name>
    <dbReference type="NCBI Taxonomy" id="308853"/>
    <lineage>
        <taxon>Archaea</taxon>
        <taxon>Methanobacteriati</taxon>
        <taxon>Methanobacteriota</taxon>
        <taxon>Stenosarchaea group</taxon>
        <taxon>Halobacteria</taxon>
        <taxon>Halobacteriales</taxon>
        <taxon>Natrialbaceae</taxon>
        <taxon>Natronorubrum</taxon>
    </lineage>
</organism>
<evidence type="ECO:0000256" key="4">
    <source>
        <dbReference type="SAM" id="MobiDB-lite"/>
    </source>
</evidence>
<dbReference type="Proteomes" id="UP000185936">
    <property type="component" value="Unassembled WGS sequence"/>
</dbReference>
<comment type="similarity">
    <text evidence="1">Belongs to the aldo/keto reductase family.</text>
</comment>
<dbReference type="PANTHER" id="PTHR43827:SF3">
    <property type="entry name" value="NADP-DEPENDENT OXIDOREDUCTASE DOMAIN-CONTAINING PROTEIN"/>
    <property type="match status" value="1"/>
</dbReference>
<dbReference type="InterPro" id="IPR023210">
    <property type="entry name" value="NADP_OxRdtase_dom"/>
</dbReference>
<keyword evidence="2" id="KW-0521">NADP</keyword>
<dbReference type="STRING" id="308853.SAMN05421752_104137"/>
<dbReference type="PANTHER" id="PTHR43827">
    <property type="entry name" value="2,5-DIKETO-D-GLUCONIC ACID REDUCTASE"/>
    <property type="match status" value="1"/>
</dbReference>
<evidence type="ECO:0000256" key="3">
    <source>
        <dbReference type="ARBA" id="ARBA00023002"/>
    </source>
</evidence>
<gene>
    <name evidence="6" type="ORF">SAMN05421752_104137</name>
</gene>
<accession>A0A1N7EIQ1</accession>
<dbReference type="PRINTS" id="PR00069">
    <property type="entry name" value="ALDKETRDTASE"/>
</dbReference>
<sequence>MDPNTTISTATVSAGGAEMPALGIGTARMTGADCRRAVETALEVGYRHIDTAQLYDNERAVGAAVAASEVARDDVFVVTKVHPDNAAFDAVLESTRESLERLQLSTVDLLLLHAPSEQVPLEETLDAMNDLQNEGAVDHIGVSNFGVDDLEAAHEHSETPIVANQVKYTPITIRTSCSSTVSTTESVSPRTARLRREPCRETSDSTRSGSHTGSRQHRSRCAGCSSSRPSRRFQRRRVADISKRTRPSSISNSRVTSWQLSPRSAMVARIGWRPRWGFIRSAVTIYRRDHRTVRGRTGNDVQQTVSVTAFGRVPEANSSRTDASKSQE</sequence>
<evidence type="ECO:0000313" key="6">
    <source>
        <dbReference type="EMBL" id="SIR87869.1"/>
    </source>
</evidence>
<name>A0A1N7EIQ1_9EURY</name>
<feature type="domain" description="NADP-dependent oxidoreductase" evidence="5">
    <location>
        <begin position="22"/>
        <end position="171"/>
    </location>
</feature>
<keyword evidence="3" id="KW-0560">Oxidoreductase</keyword>
<protein>
    <submittedName>
        <fullName evidence="6">Aldo/keto reductase family protein</fullName>
    </submittedName>
</protein>
<evidence type="ECO:0000256" key="1">
    <source>
        <dbReference type="ARBA" id="ARBA00007905"/>
    </source>
</evidence>